<accession>A0ABP9E4N1</accession>
<dbReference type="Proteomes" id="UP001501752">
    <property type="component" value="Unassembled WGS sequence"/>
</dbReference>
<dbReference type="EMBL" id="BAABIS010000001">
    <property type="protein sequence ID" value="GAA4862965.1"/>
    <property type="molecule type" value="Genomic_DNA"/>
</dbReference>
<keyword evidence="2" id="KW-0472">Membrane</keyword>
<feature type="region of interest" description="Disordered" evidence="1">
    <location>
        <begin position="1"/>
        <end position="20"/>
    </location>
</feature>
<evidence type="ECO:0000256" key="2">
    <source>
        <dbReference type="SAM" id="Phobius"/>
    </source>
</evidence>
<evidence type="ECO:0000256" key="1">
    <source>
        <dbReference type="SAM" id="MobiDB-lite"/>
    </source>
</evidence>
<dbReference type="RefSeq" id="WP_345698793.1">
    <property type="nucleotide sequence ID" value="NZ_BAABIS010000001.1"/>
</dbReference>
<feature type="transmembrane region" description="Helical" evidence="2">
    <location>
        <begin position="31"/>
        <end position="55"/>
    </location>
</feature>
<evidence type="ECO:0000313" key="4">
    <source>
        <dbReference type="Proteomes" id="UP001501752"/>
    </source>
</evidence>
<organism evidence="3 4">
    <name type="scientific">Kitasatospora terrestris</name>
    <dbReference type="NCBI Taxonomy" id="258051"/>
    <lineage>
        <taxon>Bacteria</taxon>
        <taxon>Bacillati</taxon>
        <taxon>Actinomycetota</taxon>
        <taxon>Actinomycetes</taxon>
        <taxon>Kitasatosporales</taxon>
        <taxon>Streptomycetaceae</taxon>
        <taxon>Kitasatospora</taxon>
    </lineage>
</organism>
<proteinExistence type="predicted"/>
<reference evidence="4" key="1">
    <citation type="journal article" date="2019" name="Int. J. Syst. Evol. Microbiol.">
        <title>The Global Catalogue of Microorganisms (GCM) 10K type strain sequencing project: providing services to taxonomists for standard genome sequencing and annotation.</title>
        <authorList>
            <consortium name="The Broad Institute Genomics Platform"/>
            <consortium name="The Broad Institute Genome Sequencing Center for Infectious Disease"/>
            <person name="Wu L."/>
            <person name="Ma J."/>
        </authorList>
    </citation>
    <scope>NUCLEOTIDE SEQUENCE [LARGE SCALE GENOMIC DNA]</scope>
    <source>
        <strain evidence="4">JCM 13006</strain>
    </source>
</reference>
<comment type="caution">
    <text evidence="3">The sequence shown here is derived from an EMBL/GenBank/DDBJ whole genome shotgun (WGS) entry which is preliminary data.</text>
</comment>
<keyword evidence="4" id="KW-1185">Reference proteome</keyword>
<gene>
    <name evidence="3" type="ORF">GCM10023235_46450</name>
</gene>
<name>A0ABP9E4N1_9ACTN</name>
<protein>
    <submittedName>
        <fullName evidence="3">DUF4190 domain-containing protein</fullName>
    </submittedName>
</protein>
<keyword evidence="2" id="KW-1133">Transmembrane helix</keyword>
<keyword evidence="2" id="KW-0812">Transmembrane</keyword>
<feature type="transmembrane region" description="Helical" evidence="2">
    <location>
        <begin position="67"/>
        <end position="87"/>
    </location>
</feature>
<sequence length="357" mass="37217">MPDTAHDAPAAPVSEPDRPVTVGWQRPMTRFAIASVATGVLGLWPLAAGFAVTALVKVRKGRRGKGLAIVGLVLSVLGALVTTVQFLHLDRPDGGRTVPVEALETGDCFTYLDGAGRGLDLSDHSRMPDAVVVLPCTEPHNGEITAAAPLKRGTYLEDEALRQAGALCGPALAGYRPDRWSLPEGVVPSYYYPAATSRLTRGETIHCFLASGRTLVTGSLRSARPEGAQAAYLAAVEPYDSAVAAAVPEAWASADPSAWEPWRTYAAAVAEAERKSADALRKAALPDAQRPAAAALADGLAASADAWQQVEGAGNPTRQKAAVQAAQDADAALDELAAPLRRALALASTPPTDFYAL</sequence>
<evidence type="ECO:0000313" key="3">
    <source>
        <dbReference type="EMBL" id="GAA4862965.1"/>
    </source>
</evidence>